<evidence type="ECO:0000313" key="3">
    <source>
        <dbReference type="Proteomes" id="UP000304900"/>
    </source>
</evidence>
<evidence type="ECO:0000256" key="1">
    <source>
        <dbReference type="SAM" id="Phobius"/>
    </source>
</evidence>
<organism evidence="2 3">
    <name type="scientific">Dyadobacter frigoris</name>
    <dbReference type="NCBI Taxonomy" id="2576211"/>
    <lineage>
        <taxon>Bacteria</taxon>
        <taxon>Pseudomonadati</taxon>
        <taxon>Bacteroidota</taxon>
        <taxon>Cytophagia</taxon>
        <taxon>Cytophagales</taxon>
        <taxon>Spirosomataceae</taxon>
        <taxon>Dyadobacter</taxon>
    </lineage>
</organism>
<comment type="caution">
    <text evidence="2">The sequence shown here is derived from an EMBL/GenBank/DDBJ whole genome shotgun (WGS) entry which is preliminary data.</text>
</comment>
<evidence type="ECO:0000313" key="2">
    <source>
        <dbReference type="EMBL" id="TKT91806.1"/>
    </source>
</evidence>
<evidence type="ECO:0008006" key="4">
    <source>
        <dbReference type="Google" id="ProtNLM"/>
    </source>
</evidence>
<name>A0A4U6D530_9BACT</name>
<keyword evidence="1" id="KW-0812">Transmembrane</keyword>
<dbReference type="Proteomes" id="UP000304900">
    <property type="component" value="Unassembled WGS sequence"/>
</dbReference>
<keyword evidence="3" id="KW-1185">Reference proteome</keyword>
<dbReference type="RefSeq" id="WP_137340176.1">
    <property type="nucleotide sequence ID" value="NZ_BSQH01000006.1"/>
</dbReference>
<reference evidence="2 3" key="1">
    <citation type="submission" date="2019-05" db="EMBL/GenBank/DDBJ databases">
        <title>Dyadobacter AR-3-8 sp. nov., isolated from arctic soil.</title>
        <authorList>
            <person name="Chaudhary D.K."/>
        </authorList>
    </citation>
    <scope>NUCLEOTIDE SEQUENCE [LARGE SCALE GENOMIC DNA]</scope>
    <source>
        <strain evidence="2 3">AR-3-8</strain>
    </source>
</reference>
<sequence length="62" mass="6628">MKLQNKIGLLLIGTILALAGINLIIDSETTKNFGAVLALAGVLTDIVVLITLLKNEKWLAKL</sequence>
<dbReference type="AlphaFoldDB" id="A0A4U6D530"/>
<protein>
    <recommendedName>
        <fullName evidence="4">Gliding motility protein GldL</fullName>
    </recommendedName>
</protein>
<proteinExistence type="predicted"/>
<keyword evidence="1" id="KW-1133">Transmembrane helix</keyword>
<keyword evidence="1" id="KW-0472">Membrane</keyword>
<dbReference type="EMBL" id="SZVO01000005">
    <property type="protein sequence ID" value="TKT91806.1"/>
    <property type="molecule type" value="Genomic_DNA"/>
</dbReference>
<accession>A0A4U6D530</accession>
<gene>
    <name evidence="2" type="ORF">FDK13_11650</name>
</gene>
<feature type="transmembrane region" description="Helical" evidence="1">
    <location>
        <begin position="33"/>
        <end position="53"/>
    </location>
</feature>